<evidence type="ECO:0000259" key="10">
    <source>
        <dbReference type="PROSITE" id="PS50008"/>
    </source>
</evidence>
<dbReference type="SUPFAM" id="SSF51695">
    <property type="entry name" value="PLC-like phosphodiesterases"/>
    <property type="match status" value="1"/>
</dbReference>
<dbReference type="EMBL" id="JAANYQ010000013">
    <property type="protein sequence ID" value="KAF4121153.1"/>
    <property type="molecule type" value="Genomic_DNA"/>
</dbReference>
<reference evidence="11" key="1">
    <citation type="submission" date="2020-03" db="EMBL/GenBank/DDBJ databases">
        <title>Site-based positive gene gene selection in Geosmithia morbida across the United States reveals a broad range of putative effectors and factors for local host and environmental adapation.</title>
        <authorList>
            <person name="Onufrak A."/>
            <person name="Murdoch R.W."/>
            <person name="Gazis R."/>
            <person name="Huff M."/>
            <person name="Staton M."/>
            <person name="Klingeman W."/>
            <person name="Hadziabdic D."/>
        </authorList>
    </citation>
    <scope>NUCLEOTIDE SEQUENCE</scope>
    <source>
        <strain evidence="11">1262</strain>
    </source>
</reference>
<keyword evidence="4 7" id="KW-0443">Lipid metabolism</keyword>
<evidence type="ECO:0000259" key="9">
    <source>
        <dbReference type="PROSITE" id="PS50004"/>
    </source>
</evidence>
<dbReference type="RefSeq" id="XP_035319805.1">
    <property type="nucleotide sequence ID" value="XM_035464095.1"/>
</dbReference>
<dbReference type="Gene3D" id="2.60.40.150">
    <property type="entry name" value="C2 domain"/>
    <property type="match status" value="1"/>
</dbReference>
<dbReference type="GO" id="GO:0051209">
    <property type="term" value="P:release of sequestered calcium ion into cytosol"/>
    <property type="evidence" value="ECO:0007669"/>
    <property type="project" value="TreeGrafter"/>
</dbReference>
<evidence type="ECO:0000313" key="12">
    <source>
        <dbReference type="Proteomes" id="UP000749293"/>
    </source>
</evidence>
<evidence type="ECO:0000256" key="8">
    <source>
        <dbReference type="SAM" id="MobiDB-lite"/>
    </source>
</evidence>
<evidence type="ECO:0000256" key="5">
    <source>
        <dbReference type="ARBA" id="ARBA00023224"/>
    </source>
</evidence>
<dbReference type="SUPFAM" id="SSF49562">
    <property type="entry name" value="C2 domain (Calcium/lipid-binding domain, CaLB)"/>
    <property type="match status" value="1"/>
</dbReference>
<name>A0A9P4YSY9_9HYPO</name>
<dbReference type="EC" id="3.1.4.11" evidence="7"/>
<feature type="region of interest" description="Disordered" evidence="8">
    <location>
        <begin position="360"/>
        <end position="394"/>
    </location>
</feature>
<keyword evidence="3 7" id="KW-0442">Lipid degradation</keyword>
<dbReference type="GO" id="GO:0004435">
    <property type="term" value="F:phosphatidylinositol-4,5-bisphosphate phospholipase C activity"/>
    <property type="evidence" value="ECO:0007669"/>
    <property type="project" value="UniProtKB-EC"/>
</dbReference>
<dbReference type="PROSITE" id="PS50008">
    <property type="entry name" value="PIPLC_Y_DOMAIN"/>
    <property type="match status" value="1"/>
</dbReference>
<dbReference type="Pfam" id="PF00388">
    <property type="entry name" value="PI-PLC-X"/>
    <property type="match status" value="1"/>
</dbReference>
<dbReference type="InterPro" id="IPR017946">
    <property type="entry name" value="PLC-like_Pdiesterase_TIM-brl"/>
</dbReference>
<dbReference type="GO" id="GO:0016042">
    <property type="term" value="P:lipid catabolic process"/>
    <property type="evidence" value="ECO:0007669"/>
    <property type="project" value="UniProtKB-KW"/>
</dbReference>
<evidence type="ECO:0000313" key="11">
    <source>
        <dbReference type="EMBL" id="KAF4121153.1"/>
    </source>
</evidence>
<dbReference type="InterPro" id="IPR000008">
    <property type="entry name" value="C2_dom"/>
</dbReference>
<dbReference type="GeneID" id="55968345"/>
<dbReference type="Gene3D" id="3.20.20.190">
    <property type="entry name" value="Phosphatidylinositol (PI) phosphodiesterase"/>
    <property type="match status" value="2"/>
</dbReference>
<dbReference type="InterPro" id="IPR001711">
    <property type="entry name" value="PLipase_C_Pinositol-sp_Y"/>
</dbReference>
<dbReference type="SMART" id="SM00148">
    <property type="entry name" value="PLCXc"/>
    <property type="match status" value="1"/>
</dbReference>
<feature type="domain" description="PI-PLC Y-box" evidence="10">
    <location>
        <begin position="401"/>
        <end position="511"/>
    </location>
</feature>
<feature type="region of interest" description="Disordered" evidence="8">
    <location>
        <begin position="228"/>
        <end position="267"/>
    </location>
</feature>
<feature type="region of interest" description="Disordered" evidence="8">
    <location>
        <begin position="160"/>
        <end position="204"/>
    </location>
</feature>
<dbReference type="CDD" id="cd00275">
    <property type="entry name" value="C2_PLC_like"/>
    <property type="match status" value="1"/>
</dbReference>
<dbReference type="PRINTS" id="PR00390">
    <property type="entry name" value="PHPHLIPASEC"/>
</dbReference>
<evidence type="ECO:0000256" key="6">
    <source>
        <dbReference type="ARBA" id="ARBA00059664"/>
    </source>
</evidence>
<sequence length="678" mass="74994">MTDTNLTHQAGGGGAGESTKVVETLGDHMISHLRRIYQSHSRADGKWGNDEVQSFLHNTQHYDKKPDADTAQTPIAGGLLDDDEVDFDTFLHYMTSPHGSFTKEPEPTDLSWPLSSYFISSSHNTYLSGNQLSSDSTTDSYTNVLLRGCRCVEIDVWDGDDSDSETSSLSSEEGAATTKSGTPQEQQQPPAPQSLQKRKTSRLSKLGSIRSRLPSSLASRLDKTSIGKRLDEAETTKTLESSSDSTVAKKAPAETAVEEDGPQPEVAAIEPRVLHGYTLTKEITFREVCVAIAQSAFVVTDLPVIVSLEVHCNPQQQACMVQIMNEVWADYLIPIPEAEPAELPRLEQLKKKILVKVKYAPPGSSPDEPVSSDEEEAAQEPLDGSGKPKKKKKASKIIQDLSRMGFYCRGVSFKSFDQAENSLPTHIYSLNEKKWSEHHTKNTAQLWEHNKRYLMRAYPSGLRIGSSNLNPAPFWGAGTQIVALNWQQTDESIMLNEGMFSGTGGYVLKPKGFHPDLPDHPAATTDEVSCKTLKLGITFLAAQSIPLPPGDKSTKGFNPYIKVELHVDGTESYRGGRIDCEGHEREDDIKIRTRTHKGSDVDLGVETLEFKQTSGLIEDLTFVRFTVRDDEIGRDDLAAWACVRLDRLGEGYRFVRLLNMHGQPTDGFILVRVDKQIV</sequence>
<dbReference type="PANTHER" id="PTHR10336:SF82">
    <property type="entry name" value="PHOSPHOINOSITIDE PHOSPHOLIPASE C"/>
    <property type="match status" value="1"/>
</dbReference>
<organism evidence="11 12">
    <name type="scientific">Geosmithia morbida</name>
    <dbReference type="NCBI Taxonomy" id="1094350"/>
    <lineage>
        <taxon>Eukaryota</taxon>
        <taxon>Fungi</taxon>
        <taxon>Dikarya</taxon>
        <taxon>Ascomycota</taxon>
        <taxon>Pezizomycotina</taxon>
        <taxon>Sordariomycetes</taxon>
        <taxon>Hypocreomycetidae</taxon>
        <taxon>Hypocreales</taxon>
        <taxon>Bionectriaceae</taxon>
        <taxon>Geosmithia</taxon>
    </lineage>
</organism>
<dbReference type="PROSITE" id="PS50004">
    <property type="entry name" value="C2"/>
    <property type="match status" value="1"/>
</dbReference>
<feature type="compositionally biased region" description="Basic and acidic residues" evidence="8">
    <location>
        <begin position="228"/>
        <end position="237"/>
    </location>
</feature>
<dbReference type="InterPro" id="IPR000909">
    <property type="entry name" value="PLipase_C_PInositol-sp_X_dom"/>
</dbReference>
<accession>A0A9P4YSY9</accession>
<dbReference type="PROSITE" id="PS50007">
    <property type="entry name" value="PIPLC_X_DOMAIN"/>
    <property type="match status" value="1"/>
</dbReference>
<dbReference type="InterPro" id="IPR035892">
    <property type="entry name" value="C2_domain_sf"/>
</dbReference>
<dbReference type="InterPro" id="IPR056584">
    <property type="entry name" value="EF-hand_15"/>
</dbReference>
<comment type="function">
    <text evidence="6">The production of the second messenger molecules diacylglycerol (DAG) and inositol 1,4,5-trisphosphate (IP3) is mediated by activated phosphatidylinositol-specific phospholipase C enzymes.</text>
</comment>
<evidence type="ECO:0000256" key="4">
    <source>
        <dbReference type="ARBA" id="ARBA00023098"/>
    </source>
</evidence>
<evidence type="ECO:0000256" key="3">
    <source>
        <dbReference type="ARBA" id="ARBA00022963"/>
    </source>
</evidence>
<keyword evidence="5" id="KW-0807">Transducer</keyword>
<dbReference type="GO" id="GO:0048015">
    <property type="term" value="P:phosphatidylinositol-mediated signaling"/>
    <property type="evidence" value="ECO:0007669"/>
    <property type="project" value="TreeGrafter"/>
</dbReference>
<dbReference type="Proteomes" id="UP000749293">
    <property type="component" value="Unassembled WGS sequence"/>
</dbReference>
<dbReference type="InterPro" id="IPR001192">
    <property type="entry name" value="PI-PLC_fam"/>
</dbReference>
<dbReference type="OrthoDB" id="269822at2759"/>
<dbReference type="PANTHER" id="PTHR10336">
    <property type="entry name" value="PHOSPHOINOSITIDE-SPECIFIC PHOSPHOLIPASE C FAMILY PROTEIN"/>
    <property type="match status" value="1"/>
</dbReference>
<comment type="caution">
    <text evidence="11">The sequence shown here is derived from an EMBL/GenBank/DDBJ whole genome shotgun (WGS) entry which is preliminary data.</text>
</comment>
<evidence type="ECO:0000256" key="2">
    <source>
        <dbReference type="ARBA" id="ARBA00022801"/>
    </source>
</evidence>
<keyword evidence="2 7" id="KW-0378">Hydrolase</keyword>
<dbReference type="SMART" id="SM00149">
    <property type="entry name" value="PLCYc"/>
    <property type="match status" value="1"/>
</dbReference>
<dbReference type="AlphaFoldDB" id="A0A9P4YSY9"/>
<evidence type="ECO:0000256" key="7">
    <source>
        <dbReference type="RuleBase" id="RU361133"/>
    </source>
</evidence>
<keyword evidence="12" id="KW-1185">Reference proteome</keyword>
<proteinExistence type="predicted"/>
<comment type="catalytic activity">
    <reaction evidence="1 7">
        <text>a 1,2-diacyl-sn-glycero-3-phospho-(1D-myo-inositol-4,5-bisphosphate) + H2O = 1D-myo-inositol 1,4,5-trisphosphate + a 1,2-diacyl-sn-glycerol + H(+)</text>
        <dbReference type="Rhea" id="RHEA:33179"/>
        <dbReference type="ChEBI" id="CHEBI:15377"/>
        <dbReference type="ChEBI" id="CHEBI:15378"/>
        <dbReference type="ChEBI" id="CHEBI:17815"/>
        <dbReference type="ChEBI" id="CHEBI:58456"/>
        <dbReference type="ChEBI" id="CHEBI:203600"/>
        <dbReference type="EC" id="3.1.4.11"/>
    </reaction>
</comment>
<feature type="domain" description="C2" evidence="9">
    <location>
        <begin position="515"/>
        <end position="659"/>
    </location>
</feature>
<dbReference type="Pfam" id="PF00387">
    <property type="entry name" value="PI-PLC-Y"/>
    <property type="match status" value="1"/>
</dbReference>
<evidence type="ECO:0000256" key="1">
    <source>
        <dbReference type="ARBA" id="ARBA00001195"/>
    </source>
</evidence>
<dbReference type="FunFam" id="3.20.20.190:FF:000039">
    <property type="entry name" value="Phosphoinositide phospholipase C"/>
    <property type="match status" value="1"/>
</dbReference>
<gene>
    <name evidence="11" type="ORF">GMORB2_2115</name>
</gene>
<protein>
    <recommendedName>
        <fullName evidence="7">Phosphoinositide phospholipase C</fullName>
        <ecNumber evidence="7">3.1.4.11</ecNumber>
    </recommendedName>
</protein>
<dbReference type="Pfam" id="PF23617">
    <property type="entry name" value="EF-hand_15"/>
    <property type="match status" value="1"/>
</dbReference>